<gene>
    <name evidence="2" type="ordered locus">Tlie_0126</name>
</gene>
<feature type="domain" description="HTH cro/C1-type" evidence="1">
    <location>
        <begin position="17"/>
        <end position="48"/>
    </location>
</feature>
<organism evidence="2 3">
    <name type="scientific">Thermovirga lienii (strain ATCC BAA-1197 / DSM 17291 / Cas60314)</name>
    <dbReference type="NCBI Taxonomy" id="580340"/>
    <lineage>
        <taxon>Bacteria</taxon>
        <taxon>Thermotogati</taxon>
        <taxon>Synergistota</taxon>
        <taxon>Synergistia</taxon>
        <taxon>Synergistales</taxon>
        <taxon>Thermovirgaceae</taxon>
        <taxon>Thermovirga</taxon>
    </lineage>
</organism>
<dbReference type="AlphaFoldDB" id="G7V5W7"/>
<reference evidence="2 3" key="2">
    <citation type="journal article" date="2012" name="Stand. Genomic Sci.">
        <title>Genome sequence of the moderately thermophilic, amino-acid-degrading and sulfur-reducing bacterium Thermovirga lienii type strain (Cas60314(T)).</title>
        <authorList>
            <person name="Goker M."/>
            <person name="Saunders E."/>
            <person name="Lapidus A."/>
            <person name="Nolan M."/>
            <person name="Lucas S."/>
            <person name="Hammon N."/>
            <person name="Deshpande S."/>
            <person name="Cheng J.F."/>
            <person name="Han C."/>
            <person name="Tapia R."/>
            <person name="Goodwin L.A."/>
            <person name="Pitluck S."/>
            <person name="Liolios K."/>
            <person name="Mavromatis K."/>
            <person name="Pagani I."/>
            <person name="Ivanova N."/>
            <person name="Mikhailova N."/>
            <person name="Pati A."/>
            <person name="Chen A."/>
            <person name="Palaniappan K."/>
            <person name="Land M."/>
            <person name="Chang Y.J."/>
            <person name="Jeffries C.D."/>
            <person name="Brambilla E.M."/>
            <person name="Rohde M."/>
            <person name="Spring S."/>
            <person name="Detter J.C."/>
            <person name="Woyke T."/>
            <person name="Bristow J."/>
            <person name="Eisen J.A."/>
            <person name="Markowitz V."/>
            <person name="Hugenholtz P."/>
            <person name="Kyrpides N.C."/>
            <person name="Klenk H.P."/>
        </authorList>
    </citation>
    <scope>NUCLEOTIDE SEQUENCE [LARGE SCALE GENOMIC DNA]</scope>
    <source>
        <strain evidence="3">ATCC BAA-1197 / DSM 17291 / Cas60314</strain>
    </source>
</reference>
<dbReference type="KEGG" id="tli:Tlie_0126"/>
<reference evidence="3" key="1">
    <citation type="submission" date="2011-10" db="EMBL/GenBank/DDBJ databases">
        <title>The complete genome of chromosome of Thermovirga lienii DSM 17291.</title>
        <authorList>
            <consortium name="US DOE Joint Genome Institute (JGI-PGF)"/>
            <person name="Lucas S."/>
            <person name="Copeland A."/>
            <person name="Lapidus A."/>
            <person name="Glavina del Rio T."/>
            <person name="Dalin E."/>
            <person name="Tice H."/>
            <person name="Bruce D."/>
            <person name="Goodwin L."/>
            <person name="Pitluck S."/>
            <person name="Peters L."/>
            <person name="Mikhailova N."/>
            <person name="Saunders E."/>
            <person name="Kyrpides N."/>
            <person name="Mavromatis K."/>
            <person name="Ivanova N."/>
            <person name="Last F.I."/>
            <person name="Brettin T."/>
            <person name="Detter J.C."/>
            <person name="Han C."/>
            <person name="Larimer F."/>
            <person name="Land M."/>
            <person name="Hauser L."/>
            <person name="Markowitz V."/>
            <person name="Cheng J.-F."/>
            <person name="Hugenholtz P."/>
            <person name="Woyke T."/>
            <person name="Wu D."/>
            <person name="Spring S."/>
            <person name="Schroeder M."/>
            <person name="Brambilla E.-M."/>
            <person name="Klenk H.-P."/>
            <person name="Eisen J.A."/>
        </authorList>
    </citation>
    <scope>NUCLEOTIDE SEQUENCE [LARGE SCALE GENOMIC DNA]</scope>
    <source>
        <strain evidence="3">ATCC BAA-1197 / DSM 17291 / Cas60314</strain>
    </source>
</reference>
<evidence type="ECO:0000313" key="2">
    <source>
        <dbReference type="EMBL" id="AER65872.1"/>
    </source>
</evidence>
<keyword evidence="3" id="KW-1185">Reference proteome</keyword>
<dbReference type="SUPFAM" id="SSF47413">
    <property type="entry name" value="lambda repressor-like DNA-binding domains"/>
    <property type="match status" value="1"/>
</dbReference>
<protein>
    <submittedName>
        <fullName evidence="2">Helix-turn-helix domain protein</fullName>
    </submittedName>
</protein>
<dbReference type="PROSITE" id="PS50943">
    <property type="entry name" value="HTH_CROC1"/>
    <property type="match status" value="1"/>
</dbReference>
<dbReference type="STRING" id="580340.Tlie_0126"/>
<dbReference type="HOGENOM" id="CLU_1488352_0_0_0"/>
<dbReference type="InterPro" id="IPR010982">
    <property type="entry name" value="Lambda_DNA-bd_dom_sf"/>
</dbReference>
<accession>G7V5W7</accession>
<dbReference type="eggNOG" id="COG1396">
    <property type="taxonomic scope" value="Bacteria"/>
</dbReference>
<dbReference type="InterPro" id="IPR001387">
    <property type="entry name" value="Cro/C1-type_HTH"/>
</dbReference>
<name>G7V5W7_THELD</name>
<dbReference type="Pfam" id="PF01381">
    <property type="entry name" value="HTH_3"/>
    <property type="match status" value="1"/>
</dbReference>
<proteinExistence type="predicted"/>
<dbReference type="Proteomes" id="UP000005868">
    <property type="component" value="Chromosome"/>
</dbReference>
<dbReference type="CDD" id="cd00093">
    <property type="entry name" value="HTH_XRE"/>
    <property type="match status" value="1"/>
</dbReference>
<dbReference type="EMBL" id="CP003096">
    <property type="protein sequence ID" value="AER65872.1"/>
    <property type="molecule type" value="Genomic_DNA"/>
</dbReference>
<dbReference type="Gene3D" id="1.10.260.40">
    <property type="entry name" value="lambda repressor-like DNA-binding domains"/>
    <property type="match status" value="1"/>
</dbReference>
<sequence>MGVRKDGMGPLVPADYIKRLRLSLGLTQAQFAVLLEVGNVTVSHWEKDGMDGARNSSYVNLKTLVGLLRQAMEHPEMLNLEKLLKYLDLASRHELVVHYLPFEDLVAQELLSVINSGSVTGVVVALLLDTELVRQGRPTPYEKIVSIEDKGPALGGGLQEDGLLDQIVRRRKNDLEDAGSS</sequence>
<evidence type="ECO:0000259" key="1">
    <source>
        <dbReference type="PROSITE" id="PS50943"/>
    </source>
</evidence>
<dbReference type="SMART" id="SM00530">
    <property type="entry name" value="HTH_XRE"/>
    <property type="match status" value="1"/>
</dbReference>
<evidence type="ECO:0000313" key="3">
    <source>
        <dbReference type="Proteomes" id="UP000005868"/>
    </source>
</evidence>
<dbReference type="GO" id="GO:0003677">
    <property type="term" value="F:DNA binding"/>
    <property type="evidence" value="ECO:0007669"/>
    <property type="project" value="InterPro"/>
</dbReference>